<feature type="domain" description="Large ribosomal subunit protein bL12 C-terminal" evidence="2">
    <location>
        <begin position="150"/>
        <end position="180"/>
    </location>
</feature>
<evidence type="ECO:0000313" key="3">
    <source>
        <dbReference type="EMBL" id="TQL84485.1"/>
    </source>
</evidence>
<evidence type="ECO:0000259" key="2">
    <source>
        <dbReference type="Pfam" id="PF00542"/>
    </source>
</evidence>
<feature type="transmembrane region" description="Helical" evidence="1">
    <location>
        <begin position="6"/>
        <end position="24"/>
    </location>
</feature>
<dbReference type="GO" id="GO:0006412">
    <property type="term" value="P:translation"/>
    <property type="evidence" value="ECO:0007669"/>
    <property type="project" value="InterPro"/>
</dbReference>
<dbReference type="InterPro" id="IPR014719">
    <property type="entry name" value="Ribosomal_bL12_C/ClpS-like"/>
</dbReference>
<dbReference type="EMBL" id="VFOX01000001">
    <property type="protein sequence ID" value="TQL84485.1"/>
    <property type="molecule type" value="Genomic_DNA"/>
</dbReference>
<keyword evidence="1" id="KW-1133">Transmembrane helix</keyword>
<keyword evidence="1" id="KW-0812">Transmembrane</keyword>
<accession>A0A543BI27</accession>
<dbReference type="GO" id="GO:0003735">
    <property type="term" value="F:structural constituent of ribosome"/>
    <property type="evidence" value="ECO:0007669"/>
    <property type="project" value="InterPro"/>
</dbReference>
<dbReference type="RefSeq" id="WP_141873047.1">
    <property type="nucleotide sequence ID" value="NZ_VFOX01000001.1"/>
</dbReference>
<gene>
    <name evidence="3" type="ORF">FB560_0072</name>
</gene>
<keyword evidence="1" id="KW-0472">Membrane</keyword>
<comment type="caution">
    <text evidence="3">The sequence shown here is derived from an EMBL/GenBank/DDBJ whole genome shotgun (WGS) entry which is preliminary data.</text>
</comment>
<dbReference type="InterPro" id="IPR013823">
    <property type="entry name" value="Ribosomal_bL12_C"/>
</dbReference>
<dbReference type="OrthoDB" id="3298842at2"/>
<keyword evidence="4" id="KW-1185">Reference proteome</keyword>
<dbReference type="Gene3D" id="3.30.1390.10">
    <property type="match status" value="2"/>
</dbReference>
<evidence type="ECO:0000256" key="1">
    <source>
        <dbReference type="SAM" id="Phobius"/>
    </source>
</evidence>
<dbReference type="AlphaFoldDB" id="A0A543BI27"/>
<reference evidence="3 4" key="1">
    <citation type="submission" date="2019-06" db="EMBL/GenBank/DDBJ databases">
        <title>Sequencing the genomes of 1000 actinobacteria strains.</title>
        <authorList>
            <person name="Klenk H.-P."/>
        </authorList>
    </citation>
    <scope>NUCLEOTIDE SEQUENCE [LARGE SCALE GENOMIC DNA]</scope>
    <source>
        <strain evidence="3 4">DSM 20169</strain>
    </source>
</reference>
<dbReference type="Pfam" id="PF00542">
    <property type="entry name" value="Ribosomal_L12"/>
    <property type="match status" value="1"/>
</dbReference>
<protein>
    <submittedName>
        <fullName evidence="3">Ribosomal L7/L12-like protein</fullName>
    </submittedName>
</protein>
<name>A0A543BI27_9MICO</name>
<evidence type="ECO:0000313" key="4">
    <source>
        <dbReference type="Proteomes" id="UP000317209"/>
    </source>
</evidence>
<sequence length="185" mass="19273">MDIVWVIGTVVALIIIVIILNAAFKGMRPKAPEAQVYTPTAATPRSAPATSAMSTVSGLTPAVIAEIDRLVAAGHKINAIKVLRDHSALGLKDAKDRIDHWSVSTTAPHLAAVSNANAAYSSITPASATPSSVRAALPASVVADIDRLVAGNQQIAAIKLVREHTGLGLKESKNVIDAWGPHSIR</sequence>
<organism evidence="3 4">
    <name type="scientific">Microbacterium saperdae</name>
    <dbReference type="NCBI Taxonomy" id="69368"/>
    <lineage>
        <taxon>Bacteria</taxon>
        <taxon>Bacillati</taxon>
        <taxon>Actinomycetota</taxon>
        <taxon>Actinomycetes</taxon>
        <taxon>Micrococcales</taxon>
        <taxon>Microbacteriaceae</taxon>
        <taxon>Microbacterium</taxon>
    </lineage>
</organism>
<dbReference type="Proteomes" id="UP000317209">
    <property type="component" value="Unassembled WGS sequence"/>
</dbReference>
<proteinExistence type="predicted"/>